<dbReference type="Pfam" id="PF00294">
    <property type="entry name" value="PfkB"/>
    <property type="match status" value="1"/>
</dbReference>
<dbReference type="GO" id="GO:0033785">
    <property type="term" value="F:heptose 7-phosphate kinase activity"/>
    <property type="evidence" value="ECO:0007669"/>
    <property type="project" value="TreeGrafter"/>
</dbReference>
<organism evidence="4 5">
    <name type="scientific">Desulfoferula mesophila</name>
    <dbReference type="NCBI Taxonomy" id="3058419"/>
    <lineage>
        <taxon>Bacteria</taxon>
        <taxon>Pseudomonadati</taxon>
        <taxon>Thermodesulfobacteriota</taxon>
        <taxon>Desulfarculia</taxon>
        <taxon>Desulfarculales</taxon>
        <taxon>Desulfarculaceae</taxon>
        <taxon>Desulfoferula</taxon>
    </lineage>
</organism>
<dbReference type="GO" id="GO:0016773">
    <property type="term" value="F:phosphotransferase activity, alcohol group as acceptor"/>
    <property type="evidence" value="ECO:0007669"/>
    <property type="project" value="InterPro"/>
</dbReference>
<keyword evidence="2" id="KW-0418">Kinase</keyword>
<protein>
    <submittedName>
        <fullName evidence="4">RfaE bifunctional protein, domain I</fullName>
    </submittedName>
</protein>
<keyword evidence="5" id="KW-1185">Reference proteome</keyword>
<dbReference type="RefSeq" id="WP_338599270.1">
    <property type="nucleotide sequence ID" value="NZ_AP028679.1"/>
</dbReference>
<dbReference type="EMBL" id="AP028679">
    <property type="protein sequence ID" value="BEQ15194.1"/>
    <property type="molecule type" value="Genomic_DNA"/>
</dbReference>
<evidence type="ECO:0000313" key="5">
    <source>
        <dbReference type="Proteomes" id="UP001366166"/>
    </source>
</evidence>
<name>A0AAU9EIY5_9BACT</name>
<feature type="domain" description="Carbohydrate kinase PfkB" evidence="3">
    <location>
        <begin position="21"/>
        <end position="316"/>
    </location>
</feature>
<evidence type="ECO:0000256" key="2">
    <source>
        <dbReference type="ARBA" id="ARBA00022777"/>
    </source>
</evidence>
<dbReference type="PANTHER" id="PTHR46969:SF1">
    <property type="entry name" value="BIFUNCTIONAL PROTEIN HLDE"/>
    <property type="match status" value="1"/>
</dbReference>
<evidence type="ECO:0000313" key="4">
    <source>
        <dbReference type="EMBL" id="BEQ15194.1"/>
    </source>
</evidence>
<reference evidence="5" key="1">
    <citation type="journal article" date="2023" name="Arch. Microbiol.">
        <title>Desulfoferula mesophilus gen. nov. sp. nov., a mesophilic sulfate-reducing bacterium isolated from a brackish lake sediment.</title>
        <authorList>
            <person name="Watanabe T."/>
            <person name="Yabe T."/>
            <person name="Tsuji J.M."/>
            <person name="Fukui M."/>
        </authorList>
    </citation>
    <scope>NUCLEOTIDE SEQUENCE [LARGE SCALE GENOMIC DNA]</scope>
    <source>
        <strain evidence="5">12FAK</strain>
    </source>
</reference>
<dbReference type="GO" id="GO:0033786">
    <property type="term" value="F:heptose-1-phosphate adenylyltransferase activity"/>
    <property type="evidence" value="ECO:0007669"/>
    <property type="project" value="TreeGrafter"/>
</dbReference>
<evidence type="ECO:0000259" key="3">
    <source>
        <dbReference type="Pfam" id="PF00294"/>
    </source>
</evidence>
<dbReference type="AlphaFoldDB" id="A0AAU9EIY5"/>
<dbReference type="Proteomes" id="UP001366166">
    <property type="component" value="Chromosome"/>
</dbReference>
<dbReference type="InterPro" id="IPR011611">
    <property type="entry name" value="PfkB_dom"/>
</dbReference>
<dbReference type="PANTHER" id="PTHR46969">
    <property type="entry name" value="BIFUNCTIONAL PROTEIN HLDE"/>
    <property type="match status" value="1"/>
</dbReference>
<dbReference type="InterPro" id="IPR029056">
    <property type="entry name" value="Ribokinase-like"/>
</dbReference>
<dbReference type="KEGG" id="dmp:FAK_22600"/>
<gene>
    <name evidence="4" type="primary">rfaE</name>
    <name evidence="4" type="ORF">FAK_22600</name>
</gene>
<dbReference type="InterPro" id="IPR011913">
    <property type="entry name" value="RfaE_dom_I"/>
</dbReference>
<proteinExistence type="predicted"/>
<dbReference type="CDD" id="cd01172">
    <property type="entry name" value="RfaE_like"/>
    <property type="match status" value="1"/>
</dbReference>
<keyword evidence="1" id="KW-0808">Transferase</keyword>
<accession>A0AAU9EIY5</accession>
<dbReference type="SUPFAM" id="SSF53613">
    <property type="entry name" value="Ribokinase-like"/>
    <property type="match status" value="1"/>
</dbReference>
<sequence>MTYSFDLERLQQAVRRFSSRRILVLGDVMLDEFIWGHVERISPEAPVPVVEVESETYMLGGAANVVHNLIALGCRAGICGLVGEDRAGRQVLELLDQLEVPNQGLIVCQDRPTTVKTRVVAHSQQMVRVDRESRRECPGDSLQAMQAFLAKELPLCDAVIVSDYAKGVISRAILDTVQQQAASGRLVVSVDPKVANMPLYTGATVVTPNHYEALAATRISPQGDHAVERAGRMLLENLQAGAILITQGERGMTLVTPEGMDHVPTMAKQVFDVTGAGDTVISTLTLGLVSGLSLPEAAVMANVAAGVVVGEVGTSAVTAGRLSKALEQDLAFLTRRNN</sequence>
<dbReference type="GO" id="GO:0005829">
    <property type="term" value="C:cytosol"/>
    <property type="evidence" value="ECO:0007669"/>
    <property type="project" value="TreeGrafter"/>
</dbReference>
<dbReference type="Gene3D" id="3.40.1190.20">
    <property type="match status" value="1"/>
</dbReference>
<evidence type="ECO:0000256" key="1">
    <source>
        <dbReference type="ARBA" id="ARBA00022679"/>
    </source>
</evidence>
<dbReference type="FunFam" id="3.40.1190.20:FF:000002">
    <property type="entry name" value="Bifunctional protein HldE"/>
    <property type="match status" value="1"/>
</dbReference>
<dbReference type="NCBIfam" id="TIGR02198">
    <property type="entry name" value="rfaE_dom_I"/>
    <property type="match status" value="1"/>
</dbReference>